<dbReference type="EMBL" id="CAID01000013">
    <property type="protein sequence ID" value="CAL56562.1"/>
    <property type="molecule type" value="Genomic_DNA"/>
</dbReference>
<reference evidence="6" key="1">
    <citation type="journal article" date="2006" name="Proc. Natl. Acad. Sci. U.S.A.">
        <title>Genome analysis of the smallest free-living eukaryote Ostreococcus tauri unveils many unique features.</title>
        <authorList>
            <person name="Derelle E."/>
            <person name="Ferraz C."/>
            <person name="Rombauts S."/>
            <person name="Rouze P."/>
            <person name="Worden A.Z."/>
            <person name="Robbens S."/>
            <person name="Partensky F."/>
            <person name="Degroeve S."/>
            <person name="Echeynie S."/>
            <person name="Cooke R."/>
            <person name="Saeys Y."/>
            <person name="Wuyts J."/>
            <person name="Jabbari K."/>
            <person name="Bowler C."/>
            <person name="Panaud O."/>
            <person name="Piegu B."/>
            <person name="Ball S.G."/>
            <person name="Ral J.-P."/>
            <person name="Bouget F.-Y."/>
            <person name="Piganeau G."/>
            <person name="De Baets B."/>
            <person name="Picard A."/>
            <person name="Delseny M."/>
            <person name="Demaille J."/>
            <person name="Van de Peer Y."/>
            <person name="Moreau H."/>
        </authorList>
    </citation>
    <scope>NUCLEOTIDE SEQUENCE [LARGE SCALE GENOMIC DNA]</scope>
    <source>
        <strain evidence="6">OTTH 0595 / CCAP 157/2 / RCC745</strain>
    </source>
</reference>
<keyword evidence="2" id="KW-0934">Plastid</keyword>
<keyword evidence="6" id="KW-1185">Reference proteome</keyword>
<protein>
    <submittedName>
        <fullName evidence="5">Plastid lipid-associated protein/fibrillin conserved domain</fullName>
    </submittedName>
</protein>
<evidence type="ECO:0000256" key="2">
    <source>
        <dbReference type="ARBA" id="ARBA00022640"/>
    </source>
</evidence>
<reference evidence="5 6" key="2">
    <citation type="journal article" date="2014" name="BMC Genomics">
        <title>An improved genome of the model marine alga Ostreococcus tauri unfolds by assessing Illumina de novo assemblies.</title>
        <authorList>
            <person name="Blanc-Mathieu R."/>
            <person name="Verhelst B."/>
            <person name="Derelle E."/>
            <person name="Rombauts S."/>
            <person name="Bouget F.Y."/>
            <person name="Carre I."/>
            <person name="Chateau A."/>
            <person name="Eyre-Walker A."/>
            <person name="Grimsley N."/>
            <person name="Moreau H."/>
            <person name="Piegu B."/>
            <person name="Rivals E."/>
            <person name="Schackwitz W."/>
            <person name="Van de Peer Y."/>
            <person name="Piganeau G."/>
        </authorList>
    </citation>
    <scope>NUCLEOTIDE SEQUENCE [LARGE SCALE GENOMIC DNA]</scope>
    <source>
        <strain evidence="6">OTTH 0595 / CCAP 157/2 / RCC745</strain>
    </source>
</reference>
<dbReference type="Pfam" id="PF04755">
    <property type="entry name" value="PAP_fibrillin"/>
    <property type="match status" value="1"/>
</dbReference>
<dbReference type="KEGG" id="ota:OT_ostta13g02220"/>
<name>Q00WU9_OSTTA</name>
<feature type="domain" description="Plastid lipid-associated protein/fibrillin conserved" evidence="4">
    <location>
        <begin position="75"/>
        <end position="300"/>
    </location>
</feature>
<dbReference type="InterPro" id="IPR006843">
    <property type="entry name" value="PAP/fibrillin_dom"/>
</dbReference>
<evidence type="ECO:0000256" key="1">
    <source>
        <dbReference type="ARBA" id="ARBA00004474"/>
    </source>
</evidence>
<dbReference type="PANTHER" id="PTHR31906">
    <property type="entry name" value="PLASTID-LIPID-ASSOCIATED PROTEIN 4, CHLOROPLASTIC-RELATED"/>
    <property type="match status" value="1"/>
</dbReference>
<proteinExistence type="predicted"/>
<evidence type="ECO:0000313" key="6">
    <source>
        <dbReference type="Proteomes" id="UP000009170"/>
    </source>
</evidence>
<evidence type="ECO:0000259" key="4">
    <source>
        <dbReference type="Pfam" id="PF04755"/>
    </source>
</evidence>
<comment type="caution">
    <text evidence="5">The sequence shown here is derived from an EMBL/GenBank/DDBJ whole genome shotgun (WGS) entry which is preliminary data.</text>
</comment>
<dbReference type="Proteomes" id="UP000009170">
    <property type="component" value="Unassembled WGS sequence"/>
</dbReference>
<dbReference type="InterPro" id="IPR039633">
    <property type="entry name" value="PAP"/>
</dbReference>
<dbReference type="OMA" id="FQKFECQ"/>
<dbReference type="GeneID" id="9837506"/>
<dbReference type="FunCoup" id="Q00WU9">
    <property type="interactions" value="384"/>
</dbReference>
<dbReference type="STRING" id="70448.Q00WU9"/>
<evidence type="ECO:0000313" key="5">
    <source>
        <dbReference type="EMBL" id="CAL56562.1"/>
    </source>
</evidence>
<dbReference type="OrthoDB" id="550273at2759"/>
<dbReference type="GO" id="GO:0009536">
    <property type="term" value="C:plastid"/>
    <property type="evidence" value="ECO:0007669"/>
    <property type="project" value="UniProtKB-SubCell"/>
</dbReference>
<gene>
    <name evidence="5" type="ORF">OT_ostta13g02220</name>
</gene>
<dbReference type="InParanoid" id="Q00WU9"/>
<dbReference type="RefSeq" id="XP_003082705.1">
    <property type="nucleotide sequence ID" value="XM_003082657.1"/>
</dbReference>
<sequence length="305" mass="32328">MAASRAATTATGAATRGARCASNAPDSSRCRRQSLVSSRRACERRRRSSTAAVHDGVDVASSSATEADVGDARRRAKARLVDACVGTYRGALTTADDRSAIAEAQGALERIGDGSETIDFDALDGKWRLAYTNASDVLGLLIASRTTGVPEVGDIFQSFSCKNGKNEGITNEIRLSLPFILSEAKRGEPGGVGLRVQASYEDIGRRRLRLTFQEAKVSEINISPLAETLLAPAILPRGSLNHQVLMFIKELELKFPLRGALTSIGGGEPSGGAAVGSYHLTYVDEDVLVGRAQAGGVYIFTRAEL</sequence>
<organism evidence="5 6">
    <name type="scientific">Ostreococcus tauri</name>
    <name type="common">Marine green alga</name>
    <dbReference type="NCBI Taxonomy" id="70448"/>
    <lineage>
        <taxon>Eukaryota</taxon>
        <taxon>Viridiplantae</taxon>
        <taxon>Chlorophyta</taxon>
        <taxon>Mamiellophyceae</taxon>
        <taxon>Mamiellales</taxon>
        <taxon>Bathycoccaceae</taxon>
        <taxon>Ostreococcus</taxon>
    </lineage>
</organism>
<accession>Q00WU9</accession>
<feature type="compositionally biased region" description="Low complexity" evidence="3">
    <location>
        <begin position="1"/>
        <end position="22"/>
    </location>
</feature>
<comment type="subcellular location">
    <subcellularLocation>
        <location evidence="1">Plastid</location>
    </subcellularLocation>
</comment>
<feature type="region of interest" description="Disordered" evidence="3">
    <location>
        <begin position="1"/>
        <end position="68"/>
    </location>
</feature>
<evidence type="ECO:0000256" key="3">
    <source>
        <dbReference type="SAM" id="MobiDB-lite"/>
    </source>
</evidence>
<dbReference type="AlphaFoldDB" id="Q00WU9"/>